<proteinExistence type="predicted"/>
<dbReference type="EMBL" id="JACEFI010000011">
    <property type="protein sequence ID" value="KAH0595872.1"/>
    <property type="molecule type" value="Genomic_DNA"/>
</dbReference>
<feature type="compositionally biased region" description="Basic residues" evidence="1">
    <location>
        <begin position="93"/>
        <end position="104"/>
    </location>
</feature>
<evidence type="ECO:0000313" key="4">
    <source>
        <dbReference type="Proteomes" id="UP000764110"/>
    </source>
</evidence>
<keyword evidence="4" id="KW-1185">Reference proteome</keyword>
<evidence type="ECO:0000256" key="1">
    <source>
        <dbReference type="SAM" id="MobiDB-lite"/>
    </source>
</evidence>
<keyword evidence="2" id="KW-0732">Signal</keyword>
<organism evidence="3 4">
    <name type="scientific">Metarhizium humberi</name>
    <dbReference type="NCBI Taxonomy" id="2596975"/>
    <lineage>
        <taxon>Eukaryota</taxon>
        <taxon>Fungi</taxon>
        <taxon>Dikarya</taxon>
        <taxon>Ascomycota</taxon>
        <taxon>Pezizomycotina</taxon>
        <taxon>Sordariomycetes</taxon>
        <taxon>Hypocreomycetidae</taxon>
        <taxon>Hypocreales</taxon>
        <taxon>Clavicipitaceae</taxon>
        <taxon>Metarhizium</taxon>
    </lineage>
</organism>
<name>A0A9P8M9A3_9HYPO</name>
<gene>
    <name evidence="3" type="ORF">MHUMG1_06421</name>
</gene>
<comment type="caution">
    <text evidence="3">The sequence shown here is derived from an EMBL/GenBank/DDBJ whole genome shotgun (WGS) entry which is preliminary data.</text>
</comment>
<sequence>MKVSSAFVLTLLTGALAAPSIVPDPDFEKRDVDAAAREFHDSVIADAVEARQVDTTVTLDQRDEDVEMVARAPGNAQGANKKGANKQGANKQGAKKQGAKKQGAKKQGANKQGANKQGANKQGANKQGANKAGQKNNGANNAKQDAASESAEAAKPRVTSSFDAPGVVL</sequence>
<dbReference type="Proteomes" id="UP000764110">
    <property type="component" value="Unassembled WGS sequence"/>
</dbReference>
<reference evidence="3 4" key="1">
    <citation type="submission" date="2020-07" db="EMBL/GenBank/DDBJ databases">
        <title>Metarhizium humberi genome.</title>
        <authorList>
            <person name="Lysoe E."/>
        </authorList>
    </citation>
    <scope>NUCLEOTIDE SEQUENCE [LARGE SCALE GENOMIC DNA]</scope>
    <source>
        <strain evidence="3 4">ESALQ1638</strain>
    </source>
</reference>
<feature type="chain" id="PRO_5040491451" evidence="2">
    <location>
        <begin position="18"/>
        <end position="169"/>
    </location>
</feature>
<feature type="compositionally biased region" description="Low complexity" evidence="1">
    <location>
        <begin position="105"/>
        <end position="144"/>
    </location>
</feature>
<feature type="region of interest" description="Disordered" evidence="1">
    <location>
        <begin position="51"/>
        <end position="169"/>
    </location>
</feature>
<protein>
    <submittedName>
        <fullName evidence="3">Uncharacterized protein</fullName>
    </submittedName>
</protein>
<accession>A0A9P8M9A3</accession>
<evidence type="ECO:0000313" key="3">
    <source>
        <dbReference type="EMBL" id="KAH0595872.1"/>
    </source>
</evidence>
<evidence type="ECO:0000256" key="2">
    <source>
        <dbReference type="SAM" id="SignalP"/>
    </source>
</evidence>
<dbReference type="SUPFAM" id="SSF141571">
    <property type="entry name" value="Pentapeptide repeat-like"/>
    <property type="match status" value="1"/>
</dbReference>
<feature type="signal peptide" evidence="2">
    <location>
        <begin position="1"/>
        <end position="17"/>
    </location>
</feature>
<feature type="compositionally biased region" description="Low complexity" evidence="1">
    <location>
        <begin position="74"/>
        <end position="92"/>
    </location>
</feature>
<dbReference type="AlphaFoldDB" id="A0A9P8M9A3"/>
<dbReference type="Gene3D" id="2.160.20.80">
    <property type="entry name" value="E3 ubiquitin-protein ligase SopA"/>
    <property type="match status" value="1"/>
</dbReference>